<dbReference type="Proteomes" id="UP000247755">
    <property type="component" value="Unassembled WGS sequence"/>
</dbReference>
<name>A0A318HX69_BURPY</name>
<dbReference type="InterPro" id="IPR021087">
    <property type="entry name" value="Uncharacterised_PixA/AidA"/>
</dbReference>
<dbReference type="Pfam" id="PF12306">
    <property type="entry name" value="PixA"/>
    <property type="match status" value="1"/>
</dbReference>
<evidence type="ECO:0000313" key="2">
    <source>
        <dbReference type="Proteomes" id="UP000247755"/>
    </source>
</evidence>
<proteinExistence type="predicted"/>
<dbReference type="Gene3D" id="2.60.40.3910">
    <property type="entry name" value="Inclusion body protein"/>
    <property type="match status" value="1"/>
</dbReference>
<protein>
    <submittedName>
        <fullName evidence="1">Inclusion body protein</fullName>
    </submittedName>
</protein>
<dbReference type="AlphaFoldDB" id="A0A318HX69"/>
<sequence>MSHTLDSFKFIDVLIAFDVQEILKQNNNTLGATPEKATALGNNPDTVYMITPLADAASGFGQGSVQGMYQGEGGSNLMLKANVNDMIYWRTVSLTDTENYKCFLYGIQAISGNLLGYVSHMTENTTEPYPEQGWPDNNSVKTELRADYWAQATVLSPGQETYAFVAAVYDRHAHLKGYVTWKAYLAISHG</sequence>
<organism evidence="1 2">
    <name type="scientific">Burkholderia pyrrocinia</name>
    <name type="common">Pseudomonas pyrrocinia</name>
    <dbReference type="NCBI Taxonomy" id="60550"/>
    <lineage>
        <taxon>Bacteria</taxon>
        <taxon>Pseudomonadati</taxon>
        <taxon>Pseudomonadota</taxon>
        <taxon>Betaproteobacteria</taxon>
        <taxon>Burkholderiales</taxon>
        <taxon>Burkholderiaceae</taxon>
        <taxon>Burkholderia</taxon>
        <taxon>Burkholderia cepacia complex</taxon>
    </lineage>
</organism>
<accession>A0A318HX69</accession>
<evidence type="ECO:0000313" key="1">
    <source>
        <dbReference type="EMBL" id="PXX22882.1"/>
    </source>
</evidence>
<dbReference type="RefSeq" id="WP_072445118.1">
    <property type="nucleotide sequence ID" value="NZ_QJJY01000037.1"/>
</dbReference>
<reference evidence="1 2" key="1">
    <citation type="submission" date="2018-05" db="EMBL/GenBank/DDBJ databases">
        <title>Comparative genomics of bacterial root endophytes of switchgrass collected from native prairies over two seasons.</title>
        <authorList>
            <person name="Tang Y."/>
        </authorList>
    </citation>
    <scope>NUCLEOTIDE SEQUENCE [LARGE SCALE GENOMIC DNA]</scope>
    <source>
        <strain evidence="1 2">NFIX32</strain>
    </source>
</reference>
<dbReference type="InterPro" id="IPR038712">
    <property type="entry name" value="PixA-like_sf"/>
</dbReference>
<comment type="caution">
    <text evidence="1">The sequence shown here is derived from an EMBL/GenBank/DDBJ whole genome shotgun (WGS) entry which is preliminary data.</text>
</comment>
<dbReference type="EMBL" id="QJJY01000037">
    <property type="protein sequence ID" value="PXX22882.1"/>
    <property type="molecule type" value="Genomic_DNA"/>
</dbReference>
<gene>
    <name evidence="1" type="ORF">NA66_103713</name>
</gene>